<gene>
    <name evidence="2" type="ORF">TSPGSL018_21483</name>
</gene>
<feature type="region of interest" description="Disordered" evidence="1">
    <location>
        <begin position="1"/>
        <end position="38"/>
    </location>
</feature>
<proteinExistence type="predicted"/>
<feature type="compositionally biased region" description="Acidic residues" evidence="1">
    <location>
        <begin position="25"/>
        <end position="38"/>
    </location>
</feature>
<reference evidence="2" key="1">
    <citation type="submission" date="2014-05" db="EMBL/GenBank/DDBJ databases">
        <title>The transcriptome of the halophilic microalga Tetraselmis sp. GSL018 isolated from the Great Salt Lake, Utah.</title>
        <authorList>
            <person name="Jinkerson R.E."/>
            <person name="D'Adamo S."/>
            <person name="Posewitz M.C."/>
        </authorList>
    </citation>
    <scope>NUCLEOTIDE SEQUENCE</scope>
    <source>
        <strain evidence="2">GSL018</strain>
    </source>
</reference>
<protein>
    <submittedName>
        <fullName evidence="2">Uncharacterized protein</fullName>
    </submittedName>
</protein>
<feature type="compositionally biased region" description="Basic and acidic residues" evidence="1">
    <location>
        <begin position="1"/>
        <end position="24"/>
    </location>
</feature>
<dbReference type="AlphaFoldDB" id="A0A061QXD7"/>
<evidence type="ECO:0000256" key="1">
    <source>
        <dbReference type="SAM" id="MobiDB-lite"/>
    </source>
</evidence>
<dbReference type="EMBL" id="GBEZ01023813">
    <property type="protein sequence ID" value="JAC63104.1"/>
    <property type="molecule type" value="Transcribed_RNA"/>
</dbReference>
<evidence type="ECO:0000313" key="2">
    <source>
        <dbReference type="EMBL" id="JAC63104.1"/>
    </source>
</evidence>
<accession>A0A061QXD7</accession>
<name>A0A061QXD7_9CHLO</name>
<sequence>MERGQSMRGWRERGEDSEGGKGEEWEKEDESEGQEDRT</sequence>
<organism evidence="2">
    <name type="scientific">Tetraselmis sp. GSL018</name>
    <dbReference type="NCBI Taxonomy" id="582737"/>
    <lineage>
        <taxon>Eukaryota</taxon>
        <taxon>Viridiplantae</taxon>
        <taxon>Chlorophyta</taxon>
        <taxon>core chlorophytes</taxon>
        <taxon>Chlorodendrophyceae</taxon>
        <taxon>Chlorodendrales</taxon>
        <taxon>Chlorodendraceae</taxon>
        <taxon>Tetraselmis</taxon>
    </lineage>
</organism>